<evidence type="ECO:0000313" key="2">
    <source>
        <dbReference type="Proteomes" id="UP000016933"/>
    </source>
</evidence>
<accession>N1PXY9</accession>
<name>N1PXY9_DOTSN</name>
<evidence type="ECO:0000313" key="1">
    <source>
        <dbReference type="EMBL" id="EME47260.1"/>
    </source>
</evidence>
<keyword evidence="2" id="KW-1185">Reference proteome</keyword>
<dbReference type="OrthoDB" id="3219467at2759"/>
<dbReference type="OMA" id="DASSKCH"/>
<dbReference type="EMBL" id="KB446536">
    <property type="protein sequence ID" value="EME47260.1"/>
    <property type="molecule type" value="Genomic_DNA"/>
</dbReference>
<organism evidence="1 2">
    <name type="scientific">Dothistroma septosporum (strain NZE10 / CBS 128990)</name>
    <name type="common">Red band needle blight fungus</name>
    <name type="synonym">Mycosphaerella pini</name>
    <dbReference type="NCBI Taxonomy" id="675120"/>
    <lineage>
        <taxon>Eukaryota</taxon>
        <taxon>Fungi</taxon>
        <taxon>Dikarya</taxon>
        <taxon>Ascomycota</taxon>
        <taxon>Pezizomycotina</taxon>
        <taxon>Dothideomycetes</taxon>
        <taxon>Dothideomycetidae</taxon>
        <taxon>Mycosphaerellales</taxon>
        <taxon>Mycosphaerellaceae</taxon>
        <taxon>Dothistroma</taxon>
    </lineage>
</organism>
<dbReference type="HOGENOM" id="CLU_777461_0_0_1"/>
<reference evidence="2" key="1">
    <citation type="journal article" date="2012" name="PLoS Genet.">
        <title>The genomes of the fungal plant pathogens Cladosporium fulvum and Dothistroma septosporum reveal adaptation to different hosts and lifestyles but also signatures of common ancestry.</title>
        <authorList>
            <person name="de Wit P.J.G.M."/>
            <person name="van der Burgt A."/>
            <person name="Oekmen B."/>
            <person name="Stergiopoulos I."/>
            <person name="Abd-Elsalam K.A."/>
            <person name="Aerts A.L."/>
            <person name="Bahkali A.H."/>
            <person name="Beenen H.G."/>
            <person name="Chettri P."/>
            <person name="Cox M.P."/>
            <person name="Datema E."/>
            <person name="de Vries R.P."/>
            <person name="Dhillon B."/>
            <person name="Ganley A.R."/>
            <person name="Griffiths S.A."/>
            <person name="Guo Y."/>
            <person name="Hamelin R.C."/>
            <person name="Henrissat B."/>
            <person name="Kabir M.S."/>
            <person name="Jashni M.K."/>
            <person name="Kema G."/>
            <person name="Klaubauf S."/>
            <person name="Lapidus A."/>
            <person name="Levasseur A."/>
            <person name="Lindquist E."/>
            <person name="Mehrabi R."/>
            <person name="Ohm R.A."/>
            <person name="Owen T.J."/>
            <person name="Salamov A."/>
            <person name="Schwelm A."/>
            <person name="Schijlen E."/>
            <person name="Sun H."/>
            <person name="van den Burg H.A."/>
            <person name="van Ham R.C.H.J."/>
            <person name="Zhang S."/>
            <person name="Goodwin S.B."/>
            <person name="Grigoriev I.V."/>
            <person name="Collemare J."/>
            <person name="Bradshaw R.E."/>
        </authorList>
    </citation>
    <scope>NUCLEOTIDE SEQUENCE [LARGE SCALE GENOMIC DNA]</scope>
    <source>
        <strain evidence="2">NZE10 / CBS 128990</strain>
    </source>
</reference>
<feature type="non-terminal residue" evidence="1">
    <location>
        <position position="1"/>
    </location>
</feature>
<sequence>WWNPFGLCKDLALGPRVGVELGVVYVGPGFTAKVAAGLKVGKGEHSPSGEAALGVSEIPSEELLVLDVKELGITDLVDFASLLLQQTIPQPGDFLRFKHCGFYLSGGTSIGQIVYPPGASFACDAVIFGTEAQIDVAVDKRTSGVMAKGSVDAFTLGPLSISGTVPGTKAKFDIELSAGVTGKQQVLIDGKVVIAKLDALLHVEAQLLPPSFLLHTALHFSDLVMFDVVASMKAGSFKDVNQLHSLEFHIDVLMVQSLMDHIATSVTEEIKYAQKTADEGIHNAESAADKRLNDALGELQKAEDDMQRRFGDAINNLHKYEQDVKDASSKCHCPYIVVGHSLMTSQARGMTLGVMSRAHRGIMTTANGGQHYTT</sequence>
<dbReference type="AlphaFoldDB" id="N1PXY9"/>
<protein>
    <submittedName>
        <fullName evidence="1">Uncharacterized protein</fullName>
    </submittedName>
</protein>
<dbReference type="eggNOG" id="ENOG502SH45">
    <property type="taxonomic scope" value="Eukaryota"/>
</dbReference>
<proteinExistence type="predicted"/>
<dbReference type="Proteomes" id="UP000016933">
    <property type="component" value="Unassembled WGS sequence"/>
</dbReference>
<reference evidence="1 2" key="2">
    <citation type="journal article" date="2012" name="PLoS Pathog.">
        <title>Diverse lifestyles and strategies of plant pathogenesis encoded in the genomes of eighteen Dothideomycetes fungi.</title>
        <authorList>
            <person name="Ohm R.A."/>
            <person name="Feau N."/>
            <person name="Henrissat B."/>
            <person name="Schoch C.L."/>
            <person name="Horwitz B.A."/>
            <person name="Barry K.W."/>
            <person name="Condon B.J."/>
            <person name="Copeland A.C."/>
            <person name="Dhillon B."/>
            <person name="Glaser F."/>
            <person name="Hesse C.N."/>
            <person name="Kosti I."/>
            <person name="LaButti K."/>
            <person name="Lindquist E.A."/>
            <person name="Lucas S."/>
            <person name="Salamov A.A."/>
            <person name="Bradshaw R.E."/>
            <person name="Ciuffetti L."/>
            <person name="Hamelin R.C."/>
            <person name="Kema G.H.J."/>
            <person name="Lawrence C."/>
            <person name="Scott J.A."/>
            <person name="Spatafora J.W."/>
            <person name="Turgeon B.G."/>
            <person name="de Wit P.J.G.M."/>
            <person name="Zhong S."/>
            <person name="Goodwin S.B."/>
            <person name="Grigoriev I.V."/>
        </authorList>
    </citation>
    <scope>NUCLEOTIDE SEQUENCE [LARGE SCALE GENOMIC DNA]</scope>
    <source>
        <strain evidence="2">NZE10 / CBS 128990</strain>
    </source>
</reference>
<gene>
    <name evidence="1" type="ORF">DOTSEDRAFT_123096</name>
</gene>